<dbReference type="PROSITE" id="PS50026">
    <property type="entry name" value="EGF_3"/>
    <property type="match status" value="11"/>
</dbReference>
<dbReference type="SMART" id="SM00179">
    <property type="entry name" value="EGF_CA"/>
    <property type="match status" value="7"/>
</dbReference>
<name>A0A7I8W553_9ANNE</name>
<feature type="domain" description="EGF-like" evidence="7">
    <location>
        <begin position="500"/>
        <end position="541"/>
    </location>
</feature>
<evidence type="ECO:0000313" key="9">
    <source>
        <dbReference type="EMBL" id="CAD5123227.1"/>
    </source>
</evidence>
<gene>
    <name evidence="9" type="ORF">DGYR_LOCUS10927</name>
</gene>
<sequence length="1899" mass="214587">MHSTSNQYSCFQSDGGSGQITCQYFYERTFSFNYRQGDGSDWLLIQYKNLNGVIVNGGACNNEIKCIQVNRKEQQCRIEKPLMNSLVFMFGDWRSKIYKPYYIGEGGHQYCLKGRLLDSDCKTQIRTYRQDFNCRQKGFVSKRSCSFHECVPTIKCRTEQLTNTMSLIRFSSLKKAFEPGESVIVACSAGYYIYGMSHTEARIEAICKTQGWNAKVNCVDINECQLHEFKEKRRKKPNYCQSCTNLPGTFRCSCQSGFIPKTDDPMNCRPRCRDDDCNAPYGRCNTTSEVFACICKESFKGKTCNIPVNPCLRSPCIRGTCRPQSIGNTPQLRAVCTCLRGFTGEKCDIPNPCFSNPCNNNGTCVHVDRGQRFECKCSKKYGGLFCQNRVCDIEVCRNGICVDDRCKCRPGYHGKWCNEFDICETLPCKNGGTCKRTSHLSYVCQCPRRFFGINCTEVDYCHSNPCQNGGQCRAVGNAYKCTCITNKQFMYSGPNCKISKPNPCFSNPCWNEGECIYSERKINGQNFKCDCPRGYIGDICQSASLKSCCNIWNNFIRTFDGYIHRRREICKESLIIEKRSSFRIDLITKDSFPDKFGWPERQIRLTLNNPHKIIHLTQNQVPYEKSKHYQIYNMANGMSKVLWKGGHELLFDRFRGLNICLNERQRNSFESNGLCGNFNGNKKDDFNPATVKSCSIVPPPTSNCLTKIIEGNTKRFFAYFMNSAKLCFSSPIWNSIDMEKLIKEDTCGYSIGALDYSICSDFFNLRGICRIPYDSVQWNNVCDRKTCGPNCNGRGICVPKFRGGTWCVCYKGFTGPYCEKQIATQPCTSHPCQNGGTCRNSETHDYTCSCRGGWMGKTCTERDWKCCSSTGDPHFITWDGALFDYQGVCRYVLARINNDNVRIEIRVSTKKSENFDNQVSVTDEVYIKVTKSGFNTQSYLLSSFLNKNQTLPFSSDSIMKITSIGKRIIFLAEHKNDAVEVTLTLSDVREADVCITGSKEQLRDGICGNADGISGNDWVMRNRKSKVLTDSLENAELIVESWRDSRMSCPLVKNPPLCQRIDPYCRSLLDSEDFDSCRRRPNSGVFDYYRSCAMDVCHGSPSFARFTACEIIHEVVVNVCGLKEDVLAKYCGIGVCSPNKCINGRCEPIGSRHHVCVCNQGYGGESCSIPPATNPCNQVSRCKNDGICVAKGQSNFSCKCHHNYSDKICSRGGSHSCCIIPAGPHYITFDSAVITLSGECSYVLLEVENIRLKISVTTKSSGQLEQIKLMYQSKIYHIGPNDKIKADGRDISRLDSQYRDGNVVLYRAASSIIAKINDQIRLEYNSIGSFMICLPAYYERAVKTRGLCGTYDGDPFNDLHSKDGKILKNDLNGKLEFGRSWKIPDKTCTEELLIRECSKQDRILYKSRQYCGTLIDNVGPFSQCERTVRQNFFEMCIMDLCNRPSNSSIHSVMCPKYGTLMDKCSEKHTIGFLRGHICAPNGVRTATGFCRNGGKFIMIGSYSFCACPNLYTGRFCEKREFDVCASIPCKNGGTCLPEGQNFACKCPIGYRGRTCGNESYTICKIQGEPHYVTFDGAEFDSQGSCRYSAVISESPKFTVTINTKQSPLFTKRLSVLHYVQLWLDEFVYQLGPGRQFVRLKRDDVFNRQSYSITNKKTPSGGEVHGIFYNLPINISDYLTVQDHSSFITLNYRHLVEIDYFPTDEYTSIGINYELRSKVNGLCGDANGDRRNDFREKNGKLLNESLRSGEIIAHSWIDISQPNCVAPPPHLITSKDCINDEHPLCNLILSEEESKVCGESVSVDTAHRNCKLDTCFADENYRKFFACQSIRDFLFDCQRSGYTMESFKAIAVSECMIDKPCSELEEGQCAFGTCGKMFDGHICFCHKGYRGPKCDITVDI</sequence>
<evidence type="ECO:0000256" key="4">
    <source>
        <dbReference type="ARBA" id="ARBA00023157"/>
    </source>
</evidence>
<keyword evidence="1 6" id="KW-0245">EGF-like domain</keyword>
<dbReference type="InterPro" id="IPR001846">
    <property type="entry name" value="VWF_type-D"/>
</dbReference>
<feature type="domain" description="VWFD" evidence="8">
    <location>
        <begin position="1561"/>
        <end position="1764"/>
    </location>
</feature>
<organism evidence="9 10">
    <name type="scientific">Dimorphilus gyrociliatus</name>
    <dbReference type="NCBI Taxonomy" id="2664684"/>
    <lineage>
        <taxon>Eukaryota</taxon>
        <taxon>Metazoa</taxon>
        <taxon>Spiralia</taxon>
        <taxon>Lophotrochozoa</taxon>
        <taxon>Annelida</taxon>
        <taxon>Polychaeta</taxon>
        <taxon>Polychaeta incertae sedis</taxon>
        <taxon>Dinophilidae</taxon>
        <taxon>Dimorphilus</taxon>
    </lineage>
</organism>
<feature type="domain" description="VWFD" evidence="8">
    <location>
        <begin position="1216"/>
        <end position="1389"/>
    </location>
</feature>
<dbReference type="PROSITE" id="PS51233">
    <property type="entry name" value="VWFD"/>
    <property type="match status" value="3"/>
</dbReference>
<feature type="domain" description="EGF-like" evidence="7">
    <location>
        <begin position="1481"/>
        <end position="1517"/>
    </location>
</feature>
<dbReference type="PANTHER" id="PTHR24033">
    <property type="entry name" value="EGF-LIKE DOMAIN-CONTAINING PROTEIN"/>
    <property type="match status" value="1"/>
</dbReference>
<dbReference type="Proteomes" id="UP000549394">
    <property type="component" value="Unassembled WGS sequence"/>
</dbReference>
<feature type="disulfide bond" evidence="6">
    <location>
        <begin position="1200"/>
        <end position="1209"/>
    </location>
</feature>
<comment type="caution">
    <text evidence="6">Lacks conserved residue(s) required for the propagation of feature annotation.</text>
</comment>
<accession>A0A7I8W553</accession>
<keyword evidence="10" id="KW-1185">Reference proteome</keyword>
<dbReference type="InterPro" id="IPR051830">
    <property type="entry name" value="NOTCH_homolog"/>
</dbReference>
<evidence type="ECO:0000259" key="8">
    <source>
        <dbReference type="PROSITE" id="PS51233"/>
    </source>
</evidence>
<feature type="domain" description="EGF-like" evidence="7">
    <location>
        <begin position="1172"/>
        <end position="1210"/>
    </location>
</feature>
<dbReference type="SUPFAM" id="SSF57196">
    <property type="entry name" value="EGF/Laminin"/>
    <property type="match status" value="7"/>
</dbReference>
<dbReference type="PANTHER" id="PTHR24033:SF232">
    <property type="entry name" value="LAMININ SUBUNIT GAMMA-2-RELATED"/>
    <property type="match status" value="1"/>
</dbReference>
<comment type="caution">
    <text evidence="9">The sequence shown here is derived from an EMBL/GenBank/DDBJ whole genome shotgun (WGS) entry which is preliminary data.</text>
</comment>
<feature type="disulfide bond" evidence="6">
    <location>
        <begin position="358"/>
        <end position="375"/>
    </location>
</feature>
<feature type="disulfide bond" evidence="6">
    <location>
        <begin position="1158"/>
        <end position="1167"/>
    </location>
</feature>
<dbReference type="PROSITE" id="PS01186">
    <property type="entry name" value="EGF_2"/>
    <property type="match status" value="7"/>
</dbReference>
<feature type="domain" description="EGF-like" evidence="7">
    <location>
        <begin position="1132"/>
        <end position="1168"/>
    </location>
</feature>
<feature type="disulfide bond" evidence="6">
    <location>
        <begin position="787"/>
        <end position="797"/>
    </location>
</feature>
<dbReference type="InterPro" id="IPR001881">
    <property type="entry name" value="EGF-like_Ca-bd_dom"/>
</dbReference>
<feature type="domain" description="EGF-like" evidence="7">
    <location>
        <begin position="349"/>
        <end position="387"/>
    </location>
</feature>
<evidence type="ECO:0000313" key="10">
    <source>
        <dbReference type="Proteomes" id="UP000549394"/>
    </source>
</evidence>
<dbReference type="GO" id="GO:0005509">
    <property type="term" value="F:calcium ion binding"/>
    <property type="evidence" value="ECO:0007669"/>
    <property type="project" value="InterPro"/>
</dbReference>
<evidence type="ECO:0000256" key="3">
    <source>
        <dbReference type="ARBA" id="ARBA00022737"/>
    </source>
</evidence>
<feature type="disulfide bond" evidence="6">
    <location>
        <begin position="1136"/>
        <end position="1146"/>
    </location>
</feature>
<feature type="disulfide bond" evidence="6">
    <location>
        <begin position="1546"/>
        <end position="1555"/>
    </location>
</feature>
<reference evidence="9 10" key="1">
    <citation type="submission" date="2020-08" db="EMBL/GenBank/DDBJ databases">
        <authorList>
            <person name="Hejnol A."/>
        </authorList>
    </citation>
    <scope>NUCLEOTIDE SEQUENCE [LARGE SCALE GENOMIC DNA]</scope>
</reference>
<keyword evidence="4 6" id="KW-1015">Disulfide bond</keyword>
<dbReference type="FunFam" id="2.10.25.10:FF:000321">
    <property type="entry name" value="Protein delta homolog 1"/>
    <property type="match status" value="1"/>
</dbReference>
<feature type="domain" description="EGF-like" evidence="7">
    <location>
        <begin position="307"/>
        <end position="348"/>
    </location>
</feature>
<evidence type="ECO:0000259" key="7">
    <source>
        <dbReference type="PROSITE" id="PS50026"/>
    </source>
</evidence>
<dbReference type="SMART" id="SM00216">
    <property type="entry name" value="VWD"/>
    <property type="match status" value="4"/>
</dbReference>
<evidence type="ECO:0000256" key="2">
    <source>
        <dbReference type="ARBA" id="ARBA00022729"/>
    </source>
</evidence>
<keyword evidence="3" id="KW-0677">Repeat</keyword>
<feature type="domain" description="EGF-like" evidence="7">
    <location>
        <begin position="1520"/>
        <end position="1556"/>
    </location>
</feature>
<feature type="domain" description="VWFD" evidence="8">
    <location>
        <begin position="865"/>
        <end position="1050"/>
    </location>
</feature>
<protein>
    <submittedName>
        <fullName evidence="9">DgyrCDS11588</fullName>
    </submittedName>
</protein>
<feature type="disulfide bond" evidence="6">
    <location>
        <begin position="446"/>
        <end position="455"/>
    </location>
</feature>
<feature type="domain" description="EGF-like" evidence="7">
    <location>
        <begin position="457"/>
        <end position="497"/>
    </location>
</feature>
<dbReference type="OrthoDB" id="6059693at2759"/>
<evidence type="ECO:0000256" key="6">
    <source>
        <dbReference type="PROSITE-ProRule" id="PRU00076"/>
    </source>
</evidence>
<dbReference type="Gene3D" id="2.10.25.10">
    <property type="entry name" value="Laminin"/>
    <property type="match status" value="9"/>
</dbReference>
<feature type="disulfide bond" evidence="6">
    <location>
        <begin position="338"/>
        <end position="347"/>
    </location>
</feature>
<dbReference type="Pfam" id="PF00008">
    <property type="entry name" value="EGF"/>
    <property type="match status" value="5"/>
</dbReference>
<feature type="disulfide bond" evidence="6">
    <location>
        <begin position="377"/>
        <end position="386"/>
    </location>
</feature>
<evidence type="ECO:0000256" key="5">
    <source>
        <dbReference type="ARBA" id="ARBA00023180"/>
    </source>
</evidence>
<feature type="domain" description="EGF-like" evidence="7">
    <location>
        <begin position="823"/>
        <end position="860"/>
    </location>
</feature>
<dbReference type="InterPro" id="IPR000742">
    <property type="entry name" value="EGF"/>
</dbReference>
<feature type="disulfide bond" evidence="6">
    <location>
        <begin position="1507"/>
        <end position="1516"/>
    </location>
</feature>
<keyword evidence="5" id="KW-0325">Glycoprotein</keyword>
<feature type="domain" description="EGF-like" evidence="7">
    <location>
        <begin position="419"/>
        <end position="456"/>
    </location>
</feature>
<dbReference type="CDD" id="cd00054">
    <property type="entry name" value="EGF_CA"/>
    <property type="match status" value="2"/>
</dbReference>
<keyword evidence="2" id="KW-0732">Signal</keyword>
<dbReference type="SMART" id="SM00181">
    <property type="entry name" value="EGF"/>
    <property type="match status" value="15"/>
</dbReference>
<feature type="disulfide bond" evidence="6">
    <location>
        <begin position="311"/>
        <end position="321"/>
    </location>
</feature>
<feature type="disulfide bond" evidence="6">
    <location>
        <begin position="850"/>
        <end position="859"/>
    </location>
</feature>
<feature type="disulfide bond" evidence="6">
    <location>
        <begin position="531"/>
        <end position="540"/>
    </location>
</feature>
<feature type="disulfide bond" evidence="6">
    <location>
        <begin position="809"/>
        <end position="818"/>
    </location>
</feature>
<evidence type="ECO:0000256" key="1">
    <source>
        <dbReference type="ARBA" id="ARBA00022536"/>
    </source>
</evidence>
<feature type="domain" description="EGF-like" evidence="7">
    <location>
        <begin position="783"/>
        <end position="819"/>
    </location>
</feature>
<dbReference type="PROSITE" id="PS00022">
    <property type="entry name" value="EGF_1"/>
    <property type="match status" value="11"/>
</dbReference>
<proteinExistence type="predicted"/>
<dbReference type="EMBL" id="CAJFCJ010000019">
    <property type="protein sequence ID" value="CAD5123227.1"/>
    <property type="molecule type" value="Genomic_DNA"/>
</dbReference>
<dbReference type="Pfam" id="PF00094">
    <property type="entry name" value="VWD"/>
    <property type="match status" value="4"/>
</dbReference>